<evidence type="ECO:0000313" key="2">
    <source>
        <dbReference type="Proteomes" id="UP001163321"/>
    </source>
</evidence>
<keyword evidence="2" id="KW-1185">Reference proteome</keyword>
<dbReference type="Proteomes" id="UP001163321">
    <property type="component" value="Chromosome 1"/>
</dbReference>
<accession>A0ACC0WVF0</accession>
<organism evidence="1 2">
    <name type="scientific">Peronosclerospora sorghi</name>
    <dbReference type="NCBI Taxonomy" id="230839"/>
    <lineage>
        <taxon>Eukaryota</taxon>
        <taxon>Sar</taxon>
        <taxon>Stramenopiles</taxon>
        <taxon>Oomycota</taxon>
        <taxon>Peronosporomycetes</taxon>
        <taxon>Peronosporales</taxon>
        <taxon>Peronosporaceae</taxon>
        <taxon>Peronosclerospora</taxon>
    </lineage>
</organism>
<sequence length="62" mass="6840">MTSPARTVVNCINAKQVHLLAYMECNKQVAVDEHPVAKLGFTRAVALEHTLSMAKLVSRLSF</sequence>
<evidence type="ECO:0000313" key="1">
    <source>
        <dbReference type="EMBL" id="KAI9922665.1"/>
    </source>
</evidence>
<protein>
    <submittedName>
        <fullName evidence="1">Uncharacterized protein</fullName>
    </submittedName>
</protein>
<dbReference type="EMBL" id="CM047580">
    <property type="protein sequence ID" value="KAI9922665.1"/>
    <property type="molecule type" value="Genomic_DNA"/>
</dbReference>
<proteinExistence type="predicted"/>
<name>A0ACC0WVF0_9STRA</name>
<reference evidence="1 2" key="1">
    <citation type="journal article" date="2022" name="bioRxiv">
        <title>The genome of the oomycete Peronosclerospora sorghi, a cosmopolitan pathogen of maize and sorghum, is inflated with dispersed pseudogenes.</title>
        <authorList>
            <person name="Fletcher K."/>
            <person name="Martin F."/>
            <person name="Isakeit T."/>
            <person name="Cavanaugh K."/>
            <person name="Magill C."/>
            <person name="Michelmore R."/>
        </authorList>
    </citation>
    <scope>NUCLEOTIDE SEQUENCE [LARGE SCALE GENOMIC DNA]</scope>
    <source>
        <strain evidence="1">P6</strain>
    </source>
</reference>
<gene>
    <name evidence="1" type="ORF">PsorP6_001833</name>
</gene>
<comment type="caution">
    <text evidence="1">The sequence shown here is derived from an EMBL/GenBank/DDBJ whole genome shotgun (WGS) entry which is preliminary data.</text>
</comment>